<reference evidence="6 7" key="1">
    <citation type="journal article" date="2015" name="Nature">
        <title>rRNA introns, odd ribosomes, and small enigmatic genomes across a large radiation of phyla.</title>
        <authorList>
            <person name="Brown C.T."/>
            <person name="Hug L.A."/>
            <person name="Thomas B.C."/>
            <person name="Sharon I."/>
            <person name="Castelle C.J."/>
            <person name="Singh A."/>
            <person name="Wilkins M.J."/>
            <person name="Williams K.H."/>
            <person name="Banfield J.F."/>
        </authorList>
    </citation>
    <scope>NUCLEOTIDE SEQUENCE [LARGE SCALE GENOMIC DNA]</scope>
</reference>
<feature type="transmembrane region" description="Helical" evidence="5">
    <location>
        <begin position="76"/>
        <end position="94"/>
    </location>
</feature>
<evidence type="ECO:0008006" key="8">
    <source>
        <dbReference type="Google" id="ProtNLM"/>
    </source>
</evidence>
<evidence type="ECO:0000313" key="6">
    <source>
        <dbReference type="EMBL" id="KKQ94707.1"/>
    </source>
</evidence>
<keyword evidence="3 5" id="KW-1133">Transmembrane helix</keyword>
<evidence type="ECO:0000256" key="4">
    <source>
        <dbReference type="ARBA" id="ARBA00023136"/>
    </source>
</evidence>
<organism evidence="6 7">
    <name type="scientific">candidate division CPR2 bacterium GW2011_GWC2_39_10</name>
    <dbReference type="NCBI Taxonomy" id="1618345"/>
    <lineage>
        <taxon>Bacteria</taxon>
        <taxon>Bacteria division CPR2</taxon>
    </lineage>
</organism>
<sequence length="117" mass="13104">MADEKQGKDKKTALGLDENVEALLCYSLGWVTGIIFLLLEPKNKVIKFHAVQSIGIFLVLTILMKTLVFIPILGWLLMPFVGLIGFILWIILMVKAYNGEKYKLPVIGDIAEKQANN</sequence>
<evidence type="ECO:0000256" key="1">
    <source>
        <dbReference type="ARBA" id="ARBA00004141"/>
    </source>
</evidence>
<protein>
    <recommendedName>
        <fullName evidence="8">DUF4870 domain-containing protein</fullName>
    </recommendedName>
</protein>
<dbReference type="PANTHER" id="PTHR36460">
    <property type="entry name" value="UPF0132 DOMAIN PROTEIN (AFU_ORTHOLOGUE AFUA_3G10255)"/>
    <property type="match status" value="1"/>
</dbReference>
<feature type="transmembrane region" description="Helical" evidence="5">
    <location>
        <begin position="51"/>
        <end position="70"/>
    </location>
</feature>
<gene>
    <name evidence="6" type="ORF">UT18_C0008G0012</name>
</gene>
<dbReference type="InterPro" id="IPR019109">
    <property type="entry name" value="MamF_MmsF"/>
</dbReference>
<evidence type="ECO:0000256" key="3">
    <source>
        <dbReference type="ARBA" id="ARBA00022989"/>
    </source>
</evidence>
<dbReference type="Pfam" id="PF09685">
    <property type="entry name" value="MamF_MmsF"/>
    <property type="match status" value="1"/>
</dbReference>
<comment type="caution">
    <text evidence="6">The sequence shown here is derived from an EMBL/GenBank/DDBJ whole genome shotgun (WGS) entry which is preliminary data.</text>
</comment>
<evidence type="ECO:0000256" key="5">
    <source>
        <dbReference type="SAM" id="Phobius"/>
    </source>
</evidence>
<evidence type="ECO:0000313" key="7">
    <source>
        <dbReference type="Proteomes" id="UP000034207"/>
    </source>
</evidence>
<feature type="transmembrane region" description="Helical" evidence="5">
    <location>
        <begin position="20"/>
        <end position="39"/>
    </location>
</feature>
<keyword evidence="2 5" id="KW-0812">Transmembrane</keyword>
<dbReference type="Proteomes" id="UP000034207">
    <property type="component" value="Unassembled WGS sequence"/>
</dbReference>
<accession>A0A0G0LUK5</accession>
<dbReference type="PANTHER" id="PTHR36460:SF1">
    <property type="entry name" value="UPF0132 DOMAIN PROTEIN (AFU_ORTHOLOGUE AFUA_3G10255)"/>
    <property type="match status" value="1"/>
</dbReference>
<keyword evidence="4 5" id="KW-0472">Membrane</keyword>
<dbReference type="GO" id="GO:0016020">
    <property type="term" value="C:membrane"/>
    <property type="evidence" value="ECO:0007669"/>
    <property type="project" value="UniProtKB-SubCell"/>
</dbReference>
<proteinExistence type="predicted"/>
<evidence type="ECO:0000256" key="2">
    <source>
        <dbReference type="ARBA" id="ARBA00022692"/>
    </source>
</evidence>
<comment type="subcellular location">
    <subcellularLocation>
        <location evidence="1">Membrane</location>
        <topology evidence="1">Multi-pass membrane protein</topology>
    </subcellularLocation>
</comment>
<dbReference type="AlphaFoldDB" id="A0A0G0LUK5"/>
<dbReference type="EMBL" id="LBVV01000008">
    <property type="protein sequence ID" value="KKQ94707.1"/>
    <property type="molecule type" value="Genomic_DNA"/>
</dbReference>
<name>A0A0G0LUK5_UNCC2</name>